<accession>A0A420DRZ4</accession>
<proteinExistence type="predicted"/>
<dbReference type="EMBL" id="RAQK01000001">
    <property type="protein sequence ID" value="RKE97084.1"/>
    <property type="molecule type" value="Genomic_DNA"/>
</dbReference>
<dbReference type="Proteomes" id="UP000284407">
    <property type="component" value="Unassembled WGS sequence"/>
</dbReference>
<gene>
    <name evidence="1" type="ORF">C8N30_1669</name>
</gene>
<organism evidence="1 2">
    <name type="scientific">Sulfitobacter guttiformis</name>
    <dbReference type="NCBI Taxonomy" id="74349"/>
    <lineage>
        <taxon>Bacteria</taxon>
        <taxon>Pseudomonadati</taxon>
        <taxon>Pseudomonadota</taxon>
        <taxon>Alphaproteobacteria</taxon>
        <taxon>Rhodobacterales</taxon>
        <taxon>Roseobacteraceae</taxon>
        <taxon>Sulfitobacter</taxon>
    </lineage>
</organism>
<name>A0A420DRZ4_9RHOB</name>
<evidence type="ECO:0000313" key="1">
    <source>
        <dbReference type="EMBL" id="RKE97084.1"/>
    </source>
</evidence>
<evidence type="ECO:0000313" key="2">
    <source>
        <dbReference type="Proteomes" id="UP000284407"/>
    </source>
</evidence>
<comment type="caution">
    <text evidence="1">The sequence shown here is derived from an EMBL/GenBank/DDBJ whole genome shotgun (WGS) entry which is preliminary data.</text>
</comment>
<sequence>MCAQRRDSMRMAARGTLDRSRNFAMITFCAKLPFVQDAANDRNPPFMMAF</sequence>
<protein>
    <submittedName>
        <fullName evidence="1">Uncharacterized protein</fullName>
    </submittedName>
</protein>
<reference evidence="1 2" key="1">
    <citation type="submission" date="2018-09" db="EMBL/GenBank/DDBJ databases">
        <title>Genomic Encyclopedia of Archaeal and Bacterial Type Strains, Phase II (KMG-II): from individual species to whole genera.</title>
        <authorList>
            <person name="Goeker M."/>
        </authorList>
    </citation>
    <scope>NUCLEOTIDE SEQUENCE [LARGE SCALE GENOMIC DNA]</scope>
    <source>
        <strain evidence="1 2">DSM 11458</strain>
    </source>
</reference>
<keyword evidence="2" id="KW-1185">Reference proteome</keyword>
<dbReference type="AlphaFoldDB" id="A0A420DRZ4"/>